<feature type="compositionally biased region" description="Polar residues" evidence="1">
    <location>
        <begin position="264"/>
        <end position="274"/>
    </location>
</feature>
<accession>A0A154PC44</accession>
<feature type="region of interest" description="Disordered" evidence="1">
    <location>
        <begin position="264"/>
        <end position="291"/>
    </location>
</feature>
<reference evidence="2 3" key="1">
    <citation type="submission" date="2015-07" db="EMBL/GenBank/DDBJ databases">
        <title>The genome of Dufourea novaeangliae.</title>
        <authorList>
            <person name="Pan H."/>
            <person name="Kapheim K."/>
        </authorList>
    </citation>
    <scope>NUCLEOTIDE SEQUENCE [LARGE SCALE GENOMIC DNA]</scope>
    <source>
        <strain evidence="2">0120121106</strain>
        <tissue evidence="2">Whole body</tissue>
    </source>
</reference>
<dbReference type="Proteomes" id="UP000076502">
    <property type="component" value="Unassembled WGS sequence"/>
</dbReference>
<sequence length="474" mass="51381">MFGKVPPSNTPGPPPSNGGSSKSCVPRPNGTTCLPCFSSDETAGSVTDDEKSKAWRPKDNYNPSIIFDAPSVVEDKSKPRRIKEGSSPPIESSTLMDDKPIAWRLKENSTATAPEASTLLEDKTEAASSSVAKNCSKYSTKETTCQGRHHVGLAAKTSTSSNTAIHKCSSNPNCPSFVKPSGCVSANATVKSQKVLCSASLSSLNAELASRESSKFAKKHIDLGREFLVGKDRENVTGGKCASRESQRVAQSVICSLATKSSVRSSDTGHSVSNGKGRPVCESSDELPDTSTTEFPAISLIQSSEICRKSSKSSVDKDTAEQTGVSTVSIVNCERSCRSDFTTSTPSKDWMISNGDAAQSCVSCLPQDLPTELQLSSPRYRDREKCRDPWRPTEMESNICNLNVFPGDTYQDTSTKRRTGASCQALRHAVASLNRLDDFYMEKIGAGFFSEVFKVRLNRIFIFEYIDRFNRLTA</sequence>
<feature type="region of interest" description="Disordered" evidence="1">
    <location>
        <begin position="1"/>
        <end position="95"/>
    </location>
</feature>
<feature type="compositionally biased region" description="Basic and acidic residues" evidence="1">
    <location>
        <begin position="48"/>
        <end position="59"/>
    </location>
</feature>
<dbReference type="AlphaFoldDB" id="A0A154PC44"/>
<evidence type="ECO:0000256" key="1">
    <source>
        <dbReference type="SAM" id="MobiDB-lite"/>
    </source>
</evidence>
<evidence type="ECO:0000313" key="2">
    <source>
        <dbReference type="EMBL" id="KZC08770.1"/>
    </source>
</evidence>
<organism evidence="2 3">
    <name type="scientific">Dufourea novaeangliae</name>
    <name type="common">Sweat bee</name>
    <dbReference type="NCBI Taxonomy" id="178035"/>
    <lineage>
        <taxon>Eukaryota</taxon>
        <taxon>Metazoa</taxon>
        <taxon>Ecdysozoa</taxon>
        <taxon>Arthropoda</taxon>
        <taxon>Hexapoda</taxon>
        <taxon>Insecta</taxon>
        <taxon>Pterygota</taxon>
        <taxon>Neoptera</taxon>
        <taxon>Endopterygota</taxon>
        <taxon>Hymenoptera</taxon>
        <taxon>Apocrita</taxon>
        <taxon>Aculeata</taxon>
        <taxon>Apoidea</taxon>
        <taxon>Anthophila</taxon>
        <taxon>Halictidae</taxon>
        <taxon>Rophitinae</taxon>
        <taxon>Dufourea</taxon>
    </lineage>
</organism>
<gene>
    <name evidence="2" type="ORF">WN55_10793</name>
</gene>
<dbReference type="EMBL" id="KQ434856">
    <property type="protein sequence ID" value="KZC08770.1"/>
    <property type="molecule type" value="Genomic_DNA"/>
</dbReference>
<protein>
    <submittedName>
        <fullName evidence="2">Uncharacterized protein</fullName>
    </submittedName>
</protein>
<proteinExistence type="predicted"/>
<dbReference type="OrthoDB" id="20134at2759"/>
<name>A0A154PC44_DUFNO</name>
<keyword evidence="3" id="KW-1185">Reference proteome</keyword>
<evidence type="ECO:0000313" key="3">
    <source>
        <dbReference type="Proteomes" id="UP000076502"/>
    </source>
</evidence>